<dbReference type="AlphaFoldDB" id="A0A6A6QC39"/>
<dbReference type="Pfam" id="PF08202">
    <property type="entry name" value="MIS13"/>
    <property type="match status" value="1"/>
</dbReference>
<evidence type="ECO:0000313" key="3">
    <source>
        <dbReference type="EMBL" id="KAF2489659.1"/>
    </source>
</evidence>
<dbReference type="Proteomes" id="UP000799750">
    <property type="component" value="Unassembled WGS sequence"/>
</dbReference>
<protein>
    <submittedName>
        <fullName evidence="3">Uncharacterized protein</fullName>
    </submittedName>
</protein>
<feature type="region of interest" description="Disordered" evidence="2">
    <location>
        <begin position="85"/>
        <end position="176"/>
    </location>
</feature>
<dbReference type="OrthoDB" id="3364649at2759"/>
<feature type="compositionally biased region" description="Low complexity" evidence="2">
    <location>
        <begin position="16"/>
        <end position="25"/>
    </location>
</feature>
<dbReference type="PANTHER" id="PTHR14778">
    <property type="entry name" value="KINETOCHORE-ASSOCIATED PROTEIN DSN1 HOMOLOG"/>
    <property type="match status" value="1"/>
</dbReference>
<evidence type="ECO:0000256" key="1">
    <source>
        <dbReference type="SAM" id="Coils"/>
    </source>
</evidence>
<sequence>MHALLSRSPLQTLSMASTQQRTTTTTRRRSARHAFEEEGEAAPAVKRTKTEVNGNASRAVPKKTTVAKTVYEEADDDFVFSRGARGRKGKAKAKVVEPAPAERTTETVVEKAVPLRRRKNGVEPVAREEHREEVGKRRRSARLSGEKEDAGHERPRPQHQPEPVRAPKRVKKAAVPVERKTPVAEGDRMDLVARRTPVANELHVEKRRDDGTKIALPFADTPIIRRNKEMRKGSGQGHRRSSTGLRGRRASSLIDSGQSNAVPHAQVEPRDFYKHIEQSLPEPRRMKQLLTWCGTRALPEKPSGDVKDTNAIMAARAIQQELLDDFANKPELSNWFTREDTTPVSIVKKPNPTNIAMAKQLKELEEELERLEEEKATWEALTTTSLIQPSTSSPAMPPPPLPSKSPRRPKLQPPQPPAAPQIDSSLLDPSQAAILAALHPELLTSEPSSTTSTSSNAHPTPASTLPTSDFTFTTSTALQTRLTQLSRSLEPTIDTFADGVHKIEQYRLAAEHVADRVLGGAAKALEERDRAAKERAGTGGVAVVDVLSALGAVLGGR</sequence>
<dbReference type="InterPro" id="IPR013218">
    <property type="entry name" value="Dsn1/Mis13"/>
</dbReference>
<feature type="compositionally biased region" description="Basic and acidic residues" evidence="2">
    <location>
        <begin position="125"/>
        <end position="135"/>
    </location>
</feature>
<feature type="region of interest" description="Disordered" evidence="2">
    <location>
        <begin position="384"/>
        <end position="424"/>
    </location>
</feature>
<dbReference type="PANTHER" id="PTHR14778:SF2">
    <property type="entry name" value="KINETOCHORE-ASSOCIATED PROTEIN DSN1 HOMOLOG"/>
    <property type="match status" value="1"/>
</dbReference>
<feature type="region of interest" description="Disordered" evidence="2">
    <location>
        <begin position="444"/>
        <end position="469"/>
    </location>
</feature>
<dbReference type="GO" id="GO:0007059">
    <property type="term" value="P:chromosome segregation"/>
    <property type="evidence" value="ECO:0007669"/>
    <property type="project" value="InterPro"/>
</dbReference>
<keyword evidence="4" id="KW-1185">Reference proteome</keyword>
<organism evidence="3 4">
    <name type="scientific">Lophium mytilinum</name>
    <dbReference type="NCBI Taxonomy" id="390894"/>
    <lineage>
        <taxon>Eukaryota</taxon>
        <taxon>Fungi</taxon>
        <taxon>Dikarya</taxon>
        <taxon>Ascomycota</taxon>
        <taxon>Pezizomycotina</taxon>
        <taxon>Dothideomycetes</taxon>
        <taxon>Pleosporomycetidae</taxon>
        <taxon>Mytilinidiales</taxon>
        <taxon>Mytilinidiaceae</taxon>
        <taxon>Lophium</taxon>
    </lineage>
</organism>
<feature type="coiled-coil region" evidence="1">
    <location>
        <begin position="354"/>
        <end position="381"/>
    </location>
</feature>
<dbReference type="GO" id="GO:0000444">
    <property type="term" value="C:MIS12/MIND type complex"/>
    <property type="evidence" value="ECO:0007669"/>
    <property type="project" value="InterPro"/>
</dbReference>
<feature type="region of interest" description="Disordered" evidence="2">
    <location>
        <begin position="1"/>
        <end position="60"/>
    </location>
</feature>
<gene>
    <name evidence="3" type="ORF">BU16DRAFT_575351</name>
</gene>
<dbReference type="EMBL" id="MU004198">
    <property type="protein sequence ID" value="KAF2489659.1"/>
    <property type="molecule type" value="Genomic_DNA"/>
</dbReference>
<keyword evidence="1" id="KW-0175">Coiled coil</keyword>
<evidence type="ECO:0000256" key="2">
    <source>
        <dbReference type="SAM" id="MobiDB-lite"/>
    </source>
</evidence>
<name>A0A6A6QC39_9PEZI</name>
<reference evidence="3" key="1">
    <citation type="journal article" date="2020" name="Stud. Mycol.">
        <title>101 Dothideomycetes genomes: a test case for predicting lifestyles and emergence of pathogens.</title>
        <authorList>
            <person name="Haridas S."/>
            <person name="Albert R."/>
            <person name="Binder M."/>
            <person name="Bloem J."/>
            <person name="Labutti K."/>
            <person name="Salamov A."/>
            <person name="Andreopoulos B."/>
            <person name="Baker S."/>
            <person name="Barry K."/>
            <person name="Bills G."/>
            <person name="Bluhm B."/>
            <person name="Cannon C."/>
            <person name="Castanera R."/>
            <person name="Culley D."/>
            <person name="Daum C."/>
            <person name="Ezra D."/>
            <person name="Gonzalez J."/>
            <person name="Henrissat B."/>
            <person name="Kuo A."/>
            <person name="Liang C."/>
            <person name="Lipzen A."/>
            <person name="Lutzoni F."/>
            <person name="Magnuson J."/>
            <person name="Mondo S."/>
            <person name="Nolan M."/>
            <person name="Ohm R."/>
            <person name="Pangilinan J."/>
            <person name="Park H.-J."/>
            <person name="Ramirez L."/>
            <person name="Alfaro M."/>
            <person name="Sun H."/>
            <person name="Tritt A."/>
            <person name="Yoshinaga Y."/>
            <person name="Zwiers L.-H."/>
            <person name="Turgeon B."/>
            <person name="Goodwin S."/>
            <person name="Spatafora J."/>
            <person name="Crous P."/>
            <person name="Grigoriev I."/>
        </authorList>
    </citation>
    <scope>NUCLEOTIDE SEQUENCE</scope>
    <source>
        <strain evidence="3">CBS 269.34</strain>
    </source>
</reference>
<proteinExistence type="predicted"/>
<accession>A0A6A6QC39</accession>
<evidence type="ECO:0000313" key="4">
    <source>
        <dbReference type="Proteomes" id="UP000799750"/>
    </source>
</evidence>
<dbReference type="GO" id="GO:0051301">
    <property type="term" value="P:cell division"/>
    <property type="evidence" value="ECO:0007669"/>
    <property type="project" value="InterPro"/>
</dbReference>
<feature type="compositionally biased region" description="Basic and acidic residues" evidence="2">
    <location>
        <begin position="144"/>
        <end position="156"/>
    </location>
</feature>
<feature type="compositionally biased region" description="Low complexity" evidence="2">
    <location>
        <begin position="444"/>
        <end position="464"/>
    </location>
</feature>